<reference evidence="7" key="1">
    <citation type="journal article" date="2020" name="Stud. Mycol.">
        <title>101 Dothideomycetes genomes: a test case for predicting lifestyles and emergence of pathogens.</title>
        <authorList>
            <person name="Haridas S."/>
            <person name="Albert R."/>
            <person name="Binder M."/>
            <person name="Bloem J."/>
            <person name="Labutti K."/>
            <person name="Salamov A."/>
            <person name="Andreopoulos B."/>
            <person name="Baker S."/>
            <person name="Barry K."/>
            <person name="Bills G."/>
            <person name="Bluhm B."/>
            <person name="Cannon C."/>
            <person name="Castanera R."/>
            <person name="Culley D."/>
            <person name="Daum C."/>
            <person name="Ezra D."/>
            <person name="Gonzalez J."/>
            <person name="Henrissat B."/>
            <person name="Kuo A."/>
            <person name="Liang C."/>
            <person name="Lipzen A."/>
            <person name="Lutzoni F."/>
            <person name="Magnuson J."/>
            <person name="Mondo S."/>
            <person name="Nolan M."/>
            <person name="Ohm R."/>
            <person name="Pangilinan J."/>
            <person name="Park H.-J."/>
            <person name="Ramirez L."/>
            <person name="Alfaro M."/>
            <person name="Sun H."/>
            <person name="Tritt A."/>
            <person name="Yoshinaga Y."/>
            <person name="Zwiers L.-H."/>
            <person name="Turgeon B."/>
            <person name="Goodwin S."/>
            <person name="Spatafora J."/>
            <person name="Crous P."/>
            <person name="Grigoriev I."/>
        </authorList>
    </citation>
    <scope>NUCLEOTIDE SEQUENCE</scope>
    <source>
        <strain evidence="7">CBS 690.94</strain>
    </source>
</reference>
<protein>
    <recommendedName>
        <fullName evidence="9">Transcriptional regulator Ngg1</fullName>
    </recommendedName>
</protein>
<keyword evidence="5" id="KW-0539">Nucleus</keyword>
<proteinExistence type="inferred from homology"/>
<feature type="compositionally biased region" description="Low complexity" evidence="6">
    <location>
        <begin position="1"/>
        <end position="21"/>
    </location>
</feature>
<feature type="compositionally biased region" description="Basic residues" evidence="6">
    <location>
        <begin position="139"/>
        <end position="148"/>
    </location>
</feature>
<comment type="caution">
    <text evidence="7">The sequence shown here is derived from an EMBL/GenBank/DDBJ whole genome shotgun (WGS) entry which is preliminary data.</text>
</comment>
<feature type="region of interest" description="Disordered" evidence="6">
    <location>
        <begin position="374"/>
        <end position="411"/>
    </location>
</feature>
<feature type="compositionally biased region" description="Basic and acidic residues" evidence="6">
    <location>
        <begin position="120"/>
        <end position="138"/>
    </location>
</feature>
<feature type="compositionally biased region" description="Low complexity" evidence="6">
    <location>
        <begin position="175"/>
        <end position="192"/>
    </location>
</feature>
<evidence type="ECO:0000256" key="1">
    <source>
        <dbReference type="ARBA" id="ARBA00004123"/>
    </source>
</evidence>
<dbReference type="GO" id="GO:0005634">
    <property type="term" value="C:nucleus"/>
    <property type="evidence" value="ECO:0007669"/>
    <property type="project" value="UniProtKB-SubCell"/>
</dbReference>
<organism evidence="7 8">
    <name type="scientific">Karstenula rhodostoma CBS 690.94</name>
    <dbReference type="NCBI Taxonomy" id="1392251"/>
    <lineage>
        <taxon>Eukaryota</taxon>
        <taxon>Fungi</taxon>
        <taxon>Dikarya</taxon>
        <taxon>Ascomycota</taxon>
        <taxon>Pezizomycotina</taxon>
        <taxon>Dothideomycetes</taxon>
        <taxon>Pleosporomycetidae</taxon>
        <taxon>Pleosporales</taxon>
        <taxon>Massarineae</taxon>
        <taxon>Didymosphaeriaceae</taxon>
        <taxon>Karstenula</taxon>
    </lineage>
</organism>
<dbReference type="GO" id="GO:0006357">
    <property type="term" value="P:regulation of transcription by RNA polymerase II"/>
    <property type="evidence" value="ECO:0007669"/>
    <property type="project" value="TreeGrafter"/>
</dbReference>
<keyword evidence="3" id="KW-0805">Transcription regulation</keyword>
<comment type="subcellular location">
    <subcellularLocation>
        <location evidence="1">Nucleus</location>
    </subcellularLocation>
</comment>
<evidence type="ECO:0000313" key="8">
    <source>
        <dbReference type="Proteomes" id="UP000799764"/>
    </source>
</evidence>
<feature type="region of interest" description="Disordered" evidence="6">
    <location>
        <begin position="113"/>
        <end position="151"/>
    </location>
</feature>
<dbReference type="GO" id="GO:0000124">
    <property type="term" value="C:SAGA complex"/>
    <property type="evidence" value="ECO:0007669"/>
    <property type="project" value="TreeGrafter"/>
</dbReference>
<dbReference type="GO" id="GO:0003713">
    <property type="term" value="F:transcription coactivator activity"/>
    <property type="evidence" value="ECO:0007669"/>
    <property type="project" value="TreeGrafter"/>
</dbReference>
<evidence type="ECO:0000256" key="2">
    <source>
        <dbReference type="ARBA" id="ARBA00005330"/>
    </source>
</evidence>
<feature type="region of interest" description="Disordered" evidence="6">
    <location>
        <begin position="1"/>
        <end position="44"/>
    </location>
</feature>
<dbReference type="OrthoDB" id="1232at2759"/>
<evidence type="ECO:0000256" key="4">
    <source>
        <dbReference type="ARBA" id="ARBA00023163"/>
    </source>
</evidence>
<dbReference type="Proteomes" id="UP000799764">
    <property type="component" value="Unassembled WGS sequence"/>
</dbReference>
<dbReference type="InterPro" id="IPR019340">
    <property type="entry name" value="Histone_AcTrfase_su3"/>
</dbReference>
<evidence type="ECO:0008006" key="9">
    <source>
        <dbReference type="Google" id="ProtNLM"/>
    </source>
</evidence>
<evidence type="ECO:0000313" key="7">
    <source>
        <dbReference type="EMBL" id="KAF2450601.1"/>
    </source>
</evidence>
<evidence type="ECO:0000256" key="6">
    <source>
        <dbReference type="SAM" id="MobiDB-lite"/>
    </source>
</evidence>
<sequence length="620" mass="68146">MSKNTSSKGKAKPGSKPLGAPRSRNTTPLPNVRNSAEPSSSNSYFRTNINALAKKCDLTIEDILDRPGGSSQSAQPVPSSALLISMREAIENKVLGNVQKRCDVSNSALRELQGLRKNRPSLEREKERTADKDAAERERKHKLKKIKKAAAEDERPLAVGAHGVARQDGIDVHKAPSAAGNGAADAPSPTDTDASHQPPPAPAIPQFQTFGPDPSKFDDPTIYHIRDVTPSMSVEERREIYCVADYPESDLKDQTAGLPPDKDFSNAKPATQVNASVFANYVEPYIRRLTEEDMAFLKERGDRLSPFVLPRRGARHFKDIWAEEDGQLYAEHNDRLPPNEARGSYENMTDDFLTREDISAGPLLTRLLALLRPEGRGTTSNSNDTNGVNGDAMDIDEGAGAPTESNNDNSLPAATQLSELVQQGWKEPPVGTRSDYATLNERVLLETKHNGIITDADAELTAFDYDSHFDDEIAARLRVLQDELRKQSIINGARKQRLLELTGIRVAQQEYNDIADDLDGQLNQAYLKRNRNIGKGKKQTKRPGGAGGGSHPVPNAGVTRPGVGEPIRTLMERRGQWSATVGPVVNYGKTGLPEDTIFPEDKMKELENKEVEIWDNEAEE</sequence>
<gene>
    <name evidence="7" type="ORF">P171DRAFT_403093</name>
</gene>
<feature type="region of interest" description="Disordered" evidence="6">
    <location>
        <begin position="531"/>
        <end position="563"/>
    </location>
</feature>
<accession>A0A9P4PUD3</accession>
<dbReference type="Pfam" id="PF10198">
    <property type="entry name" value="Ada3"/>
    <property type="match status" value="1"/>
</dbReference>
<keyword evidence="4" id="KW-0804">Transcription</keyword>
<feature type="compositionally biased region" description="Polar residues" evidence="6">
    <location>
        <begin position="377"/>
        <end position="388"/>
    </location>
</feature>
<evidence type="ECO:0000256" key="5">
    <source>
        <dbReference type="ARBA" id="ARBA00023242"/>
    </source>
</evidence>
<dbReference type="PANTHER" id="PTHR13556:SF2">
    <property type="entry name" value="TRANSCRIPTIONAL ADAPTER 3"/>
    <property type="match status" value="1"/>
</dbReference>
<dbReference type="EMBL" id="MU001493">
    <property type="protein sequence ID" value="KAF2450601.1"/>
    <property type="molecule type" value="Genomic_DNA"/>
</dbReference>
<feature type="compositionally biased region" description="Basic residues" evidence="6">
    <location>
        <begin position="531"/>
        <end position="541"/>
    </location>
</feature>
<feature type="region of interest" description="Disordered" evidence="6">
    <location>
        <begin position="174"/>
        <end position="221"/>
    </location>
</feature>
<comment type="similarity">
    <text evidence="2">Belongs to the NGG1 family.</text>
</comment>
<dbReference type="AlphaFoldDB" id="A0A9P4PUD3"/>
<evidence type="ECO:0000256" key="3">
    <source>
        <dbReference type="ARBA" id="ARBA00023015"/>
    </source>
</evidence>
<dbReference type="PANTHER" id="PTHR13556">
    <property type="entry name" value="TRANSCRIPTIONAL ADAPTER 3-RELATED"/>
    <property type="match status" value="1"/>
</dbReference>
<name>A0A9P4PUD3_9PLEO</name>
<keyword evidence="8" id="KW-1185">Reference proteome</keyword>
<feature type="compositionally biased region" description="Polar residues" evidence="6">
    <location>
        <begin position="23"/>
        <end position="44"/>
    </location>
</feature>